<dbReference type="Pfam" id="PF13445">
    <property type="entry name" value="zf-RING_UBOX"/>
    <property type="match status" value="1"/>
</dbReference>
<dbReference type="GO" id="GO:0008270">
    <property type="term" value="F:zinc ion binding"/>
    <property type="evidence" value="ECO:0007669"/>
    <property type="project" value="UniProtKB-KW"/>
</dbReference>
<dbReference type="EMBL" id="OU963864">
    <property type="protein sequence ID" value="CAH0386129.1"/>
    <property type="molecule type" value="Genomic_DNA"/>
</dbReference>
<dbReference type="PANTHER" id="PTHR12109">
    <property type="entry name" value="RING FINGER PROTEIN 141-RELATED"/>
    <property type="match status" value="1"/>
</dbReference>
<evidence type="ECO:0000313" key="7">
    <source>
        <dbReference type="EMBL" id="CAH0386129.1"/>
    </source>
</evidence>
<dbReference type="InterPro" id="IPR013083">
    <property type="entry name" value="Znf_RING/FYVE/PHD"/>
</dbReference>
<evidence type="ECO:0000313" key="8">
    <source>
        <dbReference type="Proteomes" id="UP001152759"/>
    </source>
</evidence>
<keyword evidence="2 4" id="KW-0863">Zinc-finger</keyword>
<dbReference type="InterPro" id="IPR017907">
    <property type="entry name" value="Znf_RING_CS"/>
</dbReference>
<evidence type="ECO:0000259" key="6">
    <source>
        <dbReference type="PROSITE" id="PS50089"/>
    </source>
</evidence>
<dbReference type="Proteomes" id="UP001152759">
    <property type="component" value="Chromosome 3"/>
</dbReference>
<accession>A0A9P0A7Y7</accession>
<evidence type="ECO:0000256" key="3">
    <source>
        <dbReference type="ARBA" id="ARBA00022833"/>
    </source>
</evidence>
<dbReference type="SUPFAM" id="SSF57850">
    <property type="entry name" value="RING/U-box"/>
    <property type="match status" value="1"/>
</dbReference>
<dbReference type="InterPro" id="IPR027370">
    <property type="entry name" value="Znf-RING_euk"/>
</dbReference>
<feature type="domain" description="RING-type" evidence="6">
    <location>
        <begin position="18"/>
        <end position="56"/>
    </location>
</feature>
<feature type="region of interest" description="Disordered" evidence="5">
    <location>
        <begin position="89"/>
        <end position="110"/>
    </location>
</feature>
<dbReference type="OrthoDB" id="5330228at2759"/>
<dbReference type="AlphaFoldDB" id="A0A9P0A7Y7"/>
<evidence type="ECO:0000256" key="5">
    <source>
        <dbReference type="SAM" id="MobiDB-lite"/>
    </source>
</evidence>
<dbReference type="InterPro" id="IPR001841">
    <property type="entry name" value="Znf_RING"/>
</dbReference>
<keyword evidence="3" id="KW-0862">Zinc</keyword>
<keyword evidence="8" id="KW-1185">Reference proteome</keyword>
<sequence>METKMTDFLNYSVKELQCSICNELFIQPRIINCGHIICLFCLMEWKKEQKNCPLCRCLITSHCRCPTIDNIIDGIVRRFPESQKEERFKAVSSRDDVSTTPTIPPSLDTGNRLHSNLPESRSAMAYIYTSIFNRPEYLNDFEVSS</sequence>
<evidence type="ECO:0000256" key="4">
    <source>
        <dbReference type="PROSITE-ProRule" id="PRU00175"/>
    </source>
</evidence>
<dbReference type="PROSITE" id="PS00518">
    <property type="entry name" value="ZF_RING_1"/>
    <property type="match status" value="1"/>
</dbReference>
<dbReference type="KEGG" id="btab:109030971"/>
<keyword evidence="1" id="KW-0479">Metal-binding</keyword>
<evidence type="ECO:0000256" key="2">
    <source>
        <dbReference type="ARBA" id="ARBA00022771"/>
    </source>
</evidence>
<dbReference type="PROSITE" id="PS50089">
    <property type="entry name" value="ZF_RING_2"/>
    <property type="match status" value="1"/>
</dbReference>
<gene>
    <name evidence="7" type="ORF">BEMITA_LOCUS5287</name>
</gene>
<dbReference type="SMART" id="SM00184">
    <property type="entry name" value="RING"/>
    <property type="match status" value="1"/>
</dbReference>
<organism evidence="7 8">
    <name type="scientific">Bemisia tabaci</name>
    <name type="common">Sweetpotato whitefly</name>
    <name type="synonym">Aleurodes tabaci</name>
    <dbReference type="NCBI Taxonomy" id="7038"/>
    <lineage>
        <taxon>Eukaryota</taxon>
        <taxon>Metazoa</taxon>
        <taxon>Ecdysozoa</taxon>
        <taxon>Arthropoda</taxon>
        <taxon>Hexapoda</taxon>
        <taxon>Insecta</taxon>
        <taxon>Pterygota</taxon>
        <taxon>Neoptera</taxon>
        <taxon>Paraneoptera</taxon>
        <taxon>Hemiptera</taxon>
        <taxon>Sternorrhyncha</taxon>
        <taxon>Aleyrodoidea</taxon>
        <taxon>Aleyrodidae</taxon>
        <taxon>Aleyrodinae</taxon>
        <taxon>Bemisia</taxon>
    </lineage>
</organism>
<name>A0A9P0A7Y7_BEMTA</name>
<proteinExistence type="predicted"/>
<protein>
    <recommendedName>
        <fullName evidence="6">RING-type domain-containing protein</fullName>
    </recommendedName>
</protein>
<evidence type="ECO:0000256" key="1">
    <source>
        <dbReference type="ARBA" id="ARBA00022723"/>
    </source>
</evidence>
<dbReference type="Gene3D" id="3.30.40.10">
    <property type="entry name" value="Zinc/RING finger domain, C3HC4 (zinc finger)"/>
    <property type="match status" value="1"/>
</dbReference>
<dbReference type="InterPro" id="IPR047126">
    <property type="entry name" value="RNF141-like"/>
</dbReference>
<reference evidence="7" key="1">
    <citation type="submission" date="2021-12" db="EMBL/GenBank/DDBJ databases">
        <authorList>
            <person name="King R."/>
        </authorList>
    </citation>
    <scope>NUCLEOTIDE SEQUENCE</scope>
</reference>